<sequence>MRNVIISIYQPSHVASLIPAIQPYVERAGRLLHPGEEITFSDLSLKLFSDTIGQVAFGVHFGLTKDMATSPPPLQEPAAAKSVDPATDFIRKHFHATTTSLKMCLSGSLSIVLGQFVPFLQEPLRQLLLRVPGSADRRLEETNSAMSGLLDEIVAERAAQADGDQKNFLSVLLNASESTEVTKKLLTPDYVSALTYAHLLAGSLGIPVAMHPEVEEKLLREIDAFGPKDVVPSSDDLQTKFPYVERGTWVWLTPGVLAKDPKDDFLDPDMFRPERFVPESEEYVQAKAPLRVHPLRHRPRACIGQKFAMQQLKLVVIHLYRNYIFRHSPRMEFPLQFQYFILVNFKYGVKVQGTLPVKGLRLRSPANPAERSCFEEVESEKSGGGDRREATGGGEVGAGGDGDGREAAGGGEVGGDGVGNSREAGAEVADGDGERWGPAAGDEGGPAAGDGSWAMGAGSG</sequence>
<feature type="region of interest" description="Disordered" evidence="1">
    <location>
        <begin position="368"/>
        <end position="460"/>
    </location>
</feature>
<dbReference type="EMBL" id="CM003533">
    <property type="protein sequence ID" value="RCV29564.1"/>
    <property type="molecule type" value="Genomic_DNA"/>
</dbReference>
<dbReference type="GO" id="GO:0020037">
    <property type="term" value="F:heme binding"/>
    <property type="evidence" value="ECO:0007669"/>
    <property type="project" value="InterPro"/>
</dbReference>
<dbReference type="STRING" id="4555.A0A368RHM8"/>
<dbReference type="PANTHER" id="PTHR24301:SF13">
    <property type="entry name" value="CYTOCHROME P450"/>
    <property type="match status" value="1"/>
</dbReference>
<reference evidence="2" key="2">
    <citation type="submission" date="2015-07" db="EMBL/GenBank/DDBJ databases">
        <authorList>
            <person name="Noorani M."/>
        </authorList>
    </citation>
    <scope>NUCLEOTIDE SEQUENCE</scope>
    <source>
        <strain evidence="2">Yugu1</strain>
    </source>
</reference>
<reference evidence="2" key="1">
    <citation type="journal article" date="2012" name="Nat. Biotechnol.">
        <title>Reference genome sequence of the model plant Setaria.</title>
        <authorList>
            <person name="Bennetzen J.L."/>
            <person name="Schmutz J."/>
            <person name="Wang H."/>
            <person name="Percifield R."/>
            <person name="Hawkins J."/>
            <person name="Pontaroli A.C."/>
            <person name="Estep M."/>
            <person name="Feng L."/>
            <person name="Vaughn J.N."/>
            <person name="Grimwood J."/>
            <person name="Jenkins J."/>
            <person name="Barry K."/>
            <person name="Lindquist E."/>
            <person name="Hellsten U."/>
            <person name="Deshpande S."/>
            <person name="Wang X."/>
            <person name="Wu X."/>
            <person name="Mitros T."/>
            <person name="Triplett J."/>
            <person name="Yang X."/>
            <person name="Ye C.Y."/>
            <person name="Mauro-Herrera M."/>
            <person name="Wang L."/>
            <person name="Li P."/>
            <person name="Sharma M."/>
            <person name="Sharma R."/>
            <person name="Ronald P.C."/>
            <person name="Panaud O."/>
            <person name="Kellogg E.A."/>
            <person name="Brutnell T.P."/>
            <person name="Doust A.N."/>
            <person name="Tuskan G.A."/>
            <person name="Rokhsar D."/>
            <person name="Devos K.M."/>
        </authorList>
    </citation>
    <scope>NUCLEOTIDE SEQUENCE [LARGE SCALE GENOMIC DNA]</scope>
    <source>
        <strain evidence="2">Yugu1</strain>
    </source>
</reference>
<accession>A0A368RHM8</accession>
<feature type="compositionally biased region" description="Gly residues" evidence="1">
    <location>
        <begin position="391"/>
        <end position="418"/>
    </location>
</feature>
<dbReference type="SUPFAM" id="SSF48264">
    <property type="entry name" value="Cytochrome P450"/>
    <property type="match status" value="1"/>
</dbReference>
<name>A0A368RHM8_SETIT</name>
<dbReference type="InterPro" id="IPR036396">
    <property type="entry name" value="Cyt_P450_sf"/>
</dbReference>
<evidence type="ECO:0008006" key="3">
    <source>
        <dbReference type="Google" id="ProtNLM"/>
    </source>
</evidence>
<dbReference type="InterPro" id="IPR001128">
    <property type="entry name" value="Cyt_P450"/>
</dbReference>
<dbReference type="AlphaFoldDB" id="A0A368RHM8"/>
<protein>
    <recommendedName>
        <fullName evidence="3">Cytochrome P450</fullName>
    </recommendedName>
</protein>
<dbReference type="Gene3D" id="1.10.630.10">
    <property type="entry name" value="Cytochrome P450"/>
    <property type="match status" value="1"/>
</dbReference>
<dbReference type="GO" id="GO:0016705">
    <property type="term" value="F:oxidoreductase activity, acting on paired donors, with incorporation or reduction of molecular oxygen"/>
    <property type="evidence" value="ECO:0007669"/>
    <property type="project" value="InterPro"/>
</dbReference>
<gene>
    <name evidence="2" type="ORF">SETIT_6G023000v2</name>
</gene>
<evidence type="ECO:0000256" key="1">
    <source>
        <dbReference type="SAM" id="MobiDB-lite"/>
    </source>
</evidence>
<proteinExistence type="predicted"/>
<dbReference type="GO" id="GO:0004497">
    <property type="term" value="F:monooxygenase activity"/>
    <property type="evidence" value="ECO:0007669"/>
    <property type="project" value="InterPro"/>
</dbReference>
<organism evidence="2">
    <name type="scientific">Setaria italica</name>
    <name type="common">Foxtail millet</name>
    <name type="synonym">Panicum italicum</name>
    <dbReference type="NCBI Taxonomy" id="4555"/>
    <lineage>
        <taxon>Eukaryota</taxon>
        <taxon>Viridiplantae</taxon>
        <taxon>Streptophyta</taxon>
        <taxon>Embryophyta</taxon>
        <taxon>Tracheophyta</taxon>
        <taxon>Spermatophyta</taxon>
        <taxon>Magnoliopsida</taxon>
        <taxon>Liliopsida</taxon>
        <taxon>Poales</taxon>
        <taxon>Poaceae</taxon>
        <taxon>PACMAD clade</taxon>
        <taxon>Panicoideae</taxon>
        <taxon>Panicodae</taxon>
        <taxon>Paniceae</taxon>
        <taxon>Cenchrinae</taxon>
        <taxon>Setaria</taxon>
    </lineage>
</organism>
<feature type="compositionally biased region" description="Basic and acidic residues" evidence="1">
    <location>
        <begin position="379"/>
        <end position="390"/>
    </location>
</feature>
<dbReference type="Pfam" id="PF00067">
    <property type="entry name" value="p450"/>
    <property type="match status" value="1"/>
</dbReference>
<dbReference type="OrthoDB" id="1470350at2759"/>
<dbReference type="PANTHER" id="PTHR24301">
    <property type="entry name" value="THROMBOXANE-A SYNTHASE"/>
    <property type="match status" value="1"/>
</dbReference>
<dbReference type="GO" id="GO:0005506">
    <property type="term" value="F:iron ion binding"/>
    <property type="evidence" value="ECO:0007669"/>
    <property type="project" value="InterPro"/>
</dbReference>
<evidence type="ECO:0000313" key="2">
    <source>
        <dbReference type="EMBL" id="RCV29564.1"/>
    </source>
</evidence>